<feature type="chain" id="PRO_5011990993" evidence="1">
    <location>
        <begin position="20"/>
        <end position="89"/>
    </location>
</feature>
<gene>
    <name evidence="2" type="ORF">PHMEG_00030039</name>
</gene>
<evidence type="ECO:0000313" key="2">
    <source>
        <dbReference type="EMBL" id="OWY99034.1"/>
    </source>
</evidence>
<feature type="signal peptide" evidence="1">
    <location>
        <begin position="1"/>
        <end position="19"/>
    </location>
</feature>
<evidence type="ECO:0000313" key="3">
    <source>
        <dbReference type="Proteomes" id="UP000198211"/>
    </source>
</evidence>
<evidence type="ECO:0000256" key="1">
    <source>
        <dbReference type="SAM" id="SignalP"/>
    </source>
</evidence>
<keyword evidence="3" id="KW-1185">Reference proteome</keyword>
<proteinExistence type="predicted"/>
<sequence length="89" mass="10007">MKVMLFVMVMRAVALVIDASLAPDQVQSGVSISPTIMEVPPNRLLRTDTTERNNEERTIPGLSNLKTWLTPSLKNYQQQTPSRSCFNND</sequence>
<dbReference type="Proteomes" id="UP000198211">
    <property type="component" value="Unassembled WGS sequence"/>
</dbReference>
<dbReference type="EMBL" id="NBNE01008849">
    <property type="protein sequence ID" value="OWY99034.1"/>
    <property type="molecule type" value="Genomic_DNA"/>
</dbReference>
<name>A0A225V187_9STRA</name>
<reference evidence="3" key="1">
    <citation type="submission" date="2017-03" db="EMBL/GenBank/DDBJ databases">
        <title>Phytopthora megakarya and P. palmivora, two closely related causual agents of cacao black pod achieved similar genome size and gene model numbers by different mechanisms.</title>
        <authorList>
            <person name="Ali S."/>
            <person name="Shao J."/>
            <person name="Larry D.J."/>
            <person name="Kronmiller B."/>
            <person name="Shen D."/>
            <person name="Strem M.D."/>
            <person name="Melnick R.L."/>
            <person name="Guiltinan M.J."/>
            <person name="Tyler B.M."/>
            <person name="Meinhardt L.W."/>
            <person name="Bailey B.A."/>
        </authorList>
    </citation>
    <scope>NUCLEOTIDE SEQUENCE [LARGE SCALE GENOMIC DNA]</scope>
    <source>
        <strain evidence="3">zdho120</strain>
    </source>
</reference>
<keyword evidence="1" id="KW-0732">Signal</keyword>
<comment type="caution">
    <text evidence="2">The sequence shown here is derived from an EMBL/GenBank/DDBJ whole genome shotgun (WGS) entry which is preliminary data.</text>
</comment>
<organism evidence="2 3">
    <name type="scientific">Phytophthora megakarya</name>
    <dbReference type="NCBI Taxonomy" id="4795"/>
    <lineage>
        <taxon>Eukaryota</taxon>
        <taxon>Sar</taxon>
        <taxon>Stramenopiles</taxon>
        <taxon>Oomycota</taxon>
        <taxon>Peronosporomycetes</taxon>
        <taxon>Peronosporales</taxon>
        <taxon>Peronosporaceae</taxon>
        <taxon>Phytophthora</taxon>
    </lineage>
</organism>
<protein>
    <submittedName>
        <fullName evidence="2">RxLR effector protein</fullName>
    </submittedName>
</protein>
<accession>A0A225V187</accession>
<dbReference type="AlphaFoldDB" id="A0A225V187"/>